<sequence length="268" mass="30433">MRADIFDRVQLPHDRYGRQPLLSDTSNTMGTDKGMSKEIHSRMSDPRTNDHGTRLTEWDSYYPHSSGDDSHKYYHADRVMRGRDARVGNMRYKGSRHGKGLYDCNFNMTLSEKERKNESKYQNFSEKATDLVPYEHVECNGNTTQDVGKSQRSSETNNAADERQCKHQASTIVAPGFQQANMHDNVTIRSKTVARSLTFSLQTSFAVVMDEQVIGALSDMEVHAKDGDGDDMMASDDLFDYELKDLEDKARHPDTMGSLRAKHSFKCG</sequence>
<feature type="compositionally biased region" description="Polar residues" evidence="1">
    <location>
        <begin position="140"/>
        <end position="159"/>
    </location>
</feature>
<dbReference type="Proteomes" id="UP001642260">
    <property type="component" value="Unassembled WGS sequence"/>
</dbReference>
<feature type="region of interest" description="Disordered" evidence="1">
    <location>
        <begin position="140"/>
        <end position="163"/>
    </location>
</feature>
<feature type="compositionally biased region" description="Basic and acidic residues" evidence="1">
    <location>
        <begin position="34"/>
        <end position="51"/>
    </location>
</feature>
<dbReference type="EMBL" id="CAKOAT010249376">
    <property type="protein sequence ID" value="CAH8358544.1"/>
    <property type="molecule type" value="Genomic_DNA"/>
</dbReference>
<feature type="region of interest" description="Disordered" evidence="1">
    <location>
        <begin position="16"/>
        <end position="51"/>
    </location>
</feature>
<gene>
    <name evidence="2" type="ORF">ERUC_LOCUS24300</name>
</gene>
<proteinExistence type="predicted"/>
<dbReference type="AlphaFoldDB" id="A0ABC8KNF2"/>
<keyword evidence="3" id="KW-1185">Reference proteome</keyword>
<evidence type="ECO:0000313" key="3">
    <source>
        <dbReference type="Proteomes" id="UP001642260"/>
    </source>
</evidence>
<comment type="caution">
    <text evidence="2">The sequence shown here is derived from an EMBL/GenBank/DDBJ whole genome shotgun (WGS) entry which is preliminary data.</text>
</comment>
<organism evidence="2 3">
    <name type="scientific">Eruca vesicaria subsp. sativa</name>
    <name type="common">Garden rocket</name>
    <name type="synonym">Eruca sativa</name>
    <dbReference type="NCBI Taxonomy" id="29727"/>
    <lineage>
        <taxon>Eukaryota</taxon>
        <taxon>Viridiplantae</taxon>
        <taxon>Streptophyta</taxon>
        <taxon>Embryophyta</taxon>
        <taxon>Tracheophyta</taxon>
        <taxon>Spermatophyta</taxon>
        <taxon>Magnoliopsida</taxon>
        <taxon>eudicotyledons</taxon>
        <taxon>Gunneridae</taxon>
        <taxon>Pentapetalae</taxon>
        <taxon>rosids</taxon>
        <taxon>malvids</taxon>
        <taxon>Brassicales</taxon>
        <taxon>Brassicaceae</taxon>
        <taxon>Brassiceae</taxon>
        <taxon>Eruca</taxon>
    </lineage>
</organism>
<accession>A0ABC8KNF2</accession>
<evidence type="ECO:0000313" key="2">
    <source>
        <dbReference type="EMBL" id="CAH8358544.1"/>
    </source>
</evidence>
<name>A0ABC8KNF2_ERUVS</name>
<protein>
    <submittedName>
        <fullName evidence="2">Uncharacterized protein</fullName>
    </submittedName>
</protein>
<reference evidence="2 3" key="1">
    <citation type="submission" date="2022-03" db="EMBL/GenBank/DDBJ databases">
        <authorList>
            <person name="Macdonald S."/>
            <person name="Ahmed S."/>
            <person name="Newling K."/>
        </authorList>
    </citation>
    <scope>NUCLEOTIDE SEQUENCE [LARGE SCALE GENOMIC DNA]</scope>
</reference>
<evidence type="ECO:0000256" key="1">
    <source>
        <dbReference type="SAM" id="MobiDB-lite"/>
    </source>
</evidence>